<evidence type="ECO:0000313" key="3">
    <source>
        <dbReference type="EMBL" id="KKQ14168.1"/>
    </source>
</evidence>
<dbReference type="InterPro" id="IPR029057">
    <property type="entry name" value="PRTase-like"/>
</dbReference>
<dbReference type="Gene3D" id="3.40.50.2020">
    <property type="match status" value="1"/>
</dbReference>
<proteinExistence type="inferred from homology"/>
<name>A0A0G0F4R8_9BACT</name>
<dbReference type="Proteomes" id="UP000034448">
    <property type="component" value="Unassembled WGS sequence"/>
</dbReference>
<dbReference type="InterPro" id="IPR000836">
    <property type="entry name" value="PRTase_dom"/>
</dbReference>
<dbReference type="Pfam" id="PF00156">
    <property type="entry name" value="Pribosyltran"/>
    <property type="match status" value="1"/>
</dbReference>
<dbReference type="PANTHER" id="PTHR47505:SF1">
    <property type="entry name" value="DNA UTILIZATION PROTEIN YHGH"/>
    <property type="match status" value="1"/>
</dbReference>
<sequence length="234" mass="26885">MNNFLLDFLYPKKCVNCKKVGEYLCSNCQLDLKQGDLVCPTCERLSIGGITHPVCRRKYALDGLWSLGIYQNPLRISIQKLKYKWVTALAESLINITLEYWAKNPPILLDYIKKDRGNSWTIVPVPLHWTRKNWRGFNQSELLAKLLSKKLGLNHQDALIRTKKTKPQVKLKSYDRRMNIKNAFSLSPSMNNELITNNILLIDDVWTTGATLKECTYVLKKGGAKTVWALTLAR</sequence>
<accession>A0A0G0F4R8</accession>
<evidence type="ECO:0000259" key="2">
    <source>
        <dbReference type="Pfam" id="PF00156"/>
    </source>
</evidence>
<comment type="similarity">
    <text evidence="1">Belongs to the ComF/GntX family.</text>
</comment>
<dbReference type="PATRIC" id="fig|1618417.4.peg.1106"/>
<evidence type="ECO:0000256" key="1">
    <source>
        <dbReference type="ARBA" id="ARBA00008007"/>
    </source>
</evidence>
<feature type="domain" description="Phosphoribosyltransferase" evidence="2">
    <location>
        <begin position="142"/>
        <end position="232"/>
    </location>
</feature>
<gene>
    <name evidence="3" type="ORF">US28_C0038G0004</name>
</gene>
<dbReference type="GO" id="GO:0016757">
    <property type="term" value="F:glycosyltransferase activity"/>
    <property type="evidence" value="ECO:0007669"/>
    <property type="project" value="UniProtKB-KW"/>
</dbReference>
<dbReference type="SUPFAM" id="SSF53271">
    <property type="entry name" value="PRTase-like"/>
    <property type="match status" value="1"/>
</dbReference>
<dbReference type="AlphaFoldDB" id="A0A0G0F4R8"/>
<dbReference type="CDD" id="cd06223">
    <property type="entry name" value="PRTases_typeI"/>
    <property type="match status" value="1"/>
</dbReference>
<keyword evidence="3" id="KW-0808">Transferase</keyword>
<evidence type="ECO:0000313" key="4">
    <source>
        <dbReference type="Proteomes" id="UP000034448"/>
    </source>
</evidence>
<dbReference type="PANTHER" id="PTHR47505">
    <property type="entry name" value="DNA UTILIZATION PROTEIN YHGH"/>
    <property type="match status" value="1"/>
</dbReference>
<keyword evidence="3" id="KW-0328">Glycosyltransferase</keyword>
<dbReference type="InterPro" id="IPR051910">
    <property type="entry name" value="ComF/GntX_DNA_util-trans"/>
</dbReference>
<reference evidence="3 4" key="1">
    <citation type="journal article" date="2015" name="Nature">
        <title>rRNA introns, odd ribosomes, and small enigmatic genomes across a large radiation of phyla.</title>
        <authorList>
            <person name="Brown C.T."/>
            <person name="Hug L.A."/>
            <person name="Thomas B.C."/>
            <person name="Sharon I."/>
            <person name="Castelle C.J."/>
            <person name="Singh A."/>
            <person name="Wilkins M.J."/>
            <person name="Williams K.H."/>
            <person name="Banfield J.F."/>
        </authorList>
    </citation>
    <scope>NUCLEOTIDE SEQUENCE [LARGE SCALE GENOMIC DNA]</scope>
</reference>
<comment type="caution">
    <text evidence="3">The sequence shown here is derived from an EMBL/GenBank/DDBJ whole genome shotgun (WGS) entry which is preliminary data.</text>
</comment>
<dbReference type="EMBL" id="LBSJ01000038">
    <property type="protein sequence ID" value="KKQ14168.1"/>
    <property type="molecule type" value="Genomic_DNA"/>
</dbReference>
<protein>
    <submittedName>
        <fullName evidence="3">Phosphoribosyltransferase</fullName>
    </submittedName>
</protein>
<organism evidence="3 4">
    <name type="scientific">Candidatus Daviesbacteria bacterium GW2011_GWA1_36_8</name>
    <dbReference type="NCBI Taxonomy" id="1618417"/>
    <lineage>
        <taxon>Bacteria</taxon>
        <taxon>Candidatus Daviesiibacteriota</taxon>
    </lineage>
</organism>